<evidence type="ECO:0000256" key="3">
    <source>
        <dbReference type="ARBA" id="ARBA00022553"/>
    </source>
</evidence>
<feature type="modified residue" description="4-aspartylphosphate" evidence="6">
    <location>
        <position position="950"/>
    </location>
</feature>
<evidence type="ECO:0000259" key="7">
    <source>
        <dbReference type="PROSITE" id="PS50109"/>
    </source>
</evidence>
<dbReference type="SMART" id="SM00448">
    <property type="entry name" value="REC"/>
    <property type="match status" value="1"/>
</dbReference>
<dbReference type="PRINTS" id="PR00344">
    <property type="entry name" value="BCTRLSENSOR"/>
</dbReference>
<dbReference type="Pfam" id="PF00072">
    <property type="entry name" value="Response_reg"/>
    <property type="match status" value="1"/>
</dbReference>
<protein>
    <recommendedName>
        <fullName evidence="2">histidine kinase</fullName>
        <ecNumber evidence="2">2.7.13.3</ecNumber>
    </recommendedName>
</protein>
<dbReference type="Gene3D" id="1.10.287.130">
    <property type="match status" value="1"/>
</dbReference>
<dbReference type="InterPro" id="IPR013655">
    <property type="entry name" value="PAS_fold_3"/>
</dbReference>
<dbReference type="PROSITE" id="PS50109">
    <property type="entry name" value="HIS_KIN"/>
    <property type="match status" value="1"/>
</dbReference>
<keyword evidence="3 6" id="KW-0597">Phosphoprotein</keyword>
<feature type="domain" description="PAS" evidence="9">
    <location>
        <begin position="44"/>
        <end position="85"/>
    </location>
</feature>
<dbReference type="InterPro" id="IPR011006">
    <property type="entry name" value="CheY-like_superfamily"/>
</dbReference>
<reference evidence="11 12" key="1">
    <citation type="submission" date="2023-07" db="EMBL/GenBank/DDBJ databases">
        <title>Sorghum-associated microbial communities from plants grown in Nebraska, USA.</title>
        <authorList>
            <person name="Schachtman D."/>
        </authorList>
    </citation>
    <scope>NUCLEOTIDE SEQUENCE [LARGE SCALE GENOMIC DNA]</scope>
    <source>
        <strain evidence="11 12">DS1607</strain>
    </source>
</reference>
<dbReference type="InterPro" id="IPR013767">
    <property type="entry name" value="PAS_fold"/>
</dbReference>
<dbReference type="SUPFAM" id="SSF55874">
    <property type="entry name" value="ATPase domain of HSP90 chaperone/DNA topoisomerase II/histidine kinase"/>
    <property type="match status" value="1"/>
</dbReference>
<dbReference type="InterPro" id="IPR001610">
    <property type="entry name" value="PAC"/>
</dbReference>
<dbReference type="CDD" id="cd00130">
    <property type="entry name" value="PAS"/>
    <property type="match status" value="2"/>
</dbReference>
<accession>A0ABT9S8S2</accession>
<keyword evidence="12" id="KW-1185">Reference proteome</keyword>
<comment type="caution">
    <text evidence="11">The sequence shown here is derived from an EMBL/GenBank/DDBJ whole genome shotgun (WGS) entry which is preliminary data.</text>
</comment>
<sequence>MPNLNPNPVAQVTAQSELSTLRARIAEIQRGLQDGGLVELLRDHEPQLRQVVEKMSEGLMIFDNDGNVAFQNRASLRIHGFEDHERGEIERDALPVLWEGWDSAGERLEVGDWPATRVLRGELVQDQVLRALRRDTGQEFWASYNGSNLYDAEGRVTGCFITIRDITPQMRAAEALRISNQRLGKFFHSEMMGSIYWEIGGLITEANDRFLRMVGYTRDELLAGQVSWSALTPLAYRSLDEEALAQLNSEGVGNPYEKEFIRKDGTRIPVLIGSARLDNDLREGTAYVLDMTDRKQAEVGIQRLAAIVESSNDAIVGKTLDGCITSWNAAAQTIFGYTADEAIGKYVQMLIPPERQSEETRILGEVAAGKSVPAFDTVRLRRDGEPIDVSITVSPIRDGEGRVVGASKIARDVSAQRRAETALRNSEERLRFTLEAAHIGDWDLDLDTGVMRHSARHDQCFGYAEPQADWNFDKFIQHVHPEDRSHVKQTLDSAVTELHDWRVECRVVWPNGSLHWISKHGSVQFKSGKATCMLGIVSEITQQRQAENTRLAVQRLEVENQQIQQASRLKSQFLANMSHELRTPLTAVIGFADLLHSGFVKPDSPKHQEFLGHIGTSGRHLLQLINDLLDLSKVESGKFDFFPEHIDLNEVVKEALDVLHTAFSSKDIRITTDIDADLTDLRLDPARLKQVLYNYLSNAIKFTSAGGHVTVRASAEEPEHFRIEVEDTGVGILAIDLPQLFTEFQQLDAGYSKRHQGTGLGLALTRRLVQAQGGQVGVRSTMGVGSVFWVVLNRKNGPDTQRAEATTLGVLEREAEVIEDAQREQALLFGALSQAGFEVEATADGKHALPRARETTHPAPTPGLETSTTFDIANVLCKPIRMDEISSAMARFRLPGERRANVMVIDDETVSLDLMRAALMSIGIDAVCFQDGRVALQEIDHHRPDAIVLDLMMPAFDGFQVLDALHQLPAWRDVPVFIWTSMLLTEEEYATLARSARAILIKGGGAMETVLESVRRWRKPVVSSTGAKS</sequence>
<dbReference type="Gene3D" id="3.40.50.2300">
    <property type="match status" value="1"/>
</dbReference>
<dbReference type="InterPro" id="IPR003661">
    <property type="entry name" value="HisK_dim/P_dom"/>
</dbReference>
<dbReference type="Gene3D" id="3.30.565.10">
    <property type="entry name" value="Histidine kinase-like ATPase, C-terminal domain"/>
    <property type="match status" value="1"/>
</dbReference>
<dbReference type="EC" id="2.7.13.3" evidence="2"/>
<dbReference type="Pfam" id="PF02518">
    <property type="entry name" value="HATPase_c"/>
    <property type="match status" value="1"/>
</dbReference>
<gene>
    <name evidence="11" type="ORF">J2W36_003010</name>
</gene>
<name>A0ABT9S8S2_9BURK</name>
<comment type="catalytic activity">
    <reaction evidence="1">
        <text>ATP + protein L-histidine = ADP + protein N-phospho-L-histidine.</text>
        <dbReference type="EC" id="2.7.13.3"/>
    </reaction>
</comment>
<dbReference type="InterPro" id="IPR005467">
    <property type="entry name" value="His_kinase_dom"/>
</dbReference>
<evidence type="ECO:0000256" key="4">
    <source>
        <dbReference type="ARBA" id="ARBA00022679"/>
    </source>
</evidence>
<evidence type="ECO:0000313" key="11">
    <source>
        <dbReference type="EMBL" id="MDP9900744.1"/>
    </source>
</evidence>
<dbReference type="InterPro" id="IPR003594">
    <property type="entry name" value="HATPase_dom"/>
</dbReference>
<dbReference type="SUPFAM" id="SSF47384">
    <property type="entry name" value="Homodimeric domain of signal transducing histidine kinase"/>
    <property type="match status" value="1"/>
</dbReference>
<evidence type="ECO:0000256" key="5">
    <source>
        <dbReference type="ARBA" id="ARBA00022777"/>
    </source>
</evidence>
<dbReference type="CDD" id="cd16922">
    <property type="entry name" value="HATPase_EvgS-ArcB-TorS-like"/>
    <property type="match status" value="1"/>
</dbReference>
<feature type="domain" description="PAC" evidence="10">
    <location>
        <begin position="373"/>
        <end position="425"/>
    </location>
</feature>
<evidence type="ECO:0000259" key="8">
    <source>
        <dbReference type="PROSITE" id="PS50110"/>
    </source>
</evidence>
<feature type="domain" description="PAC" evidence="10">
    <location>
        <begin position="125"/>
        <end position="178"/>
    </location>
</feature>
<evidence type="ECO:0000313" key="12">
    <source>
        <dbReference type="Proteomes" id="UP001226867"/>
    </source>
</evidence>
<dbReference type="InterPro" id="IPR000014">
    <property type="entry name" value="PAS"/>
</dbReference>
<dbReference type="SMART" id="SM00388">
    <property type="entry name" value="HisKA"/>
    <property type="match status" value="1"/>
</dbReference>
<dbReference type="InterPro" id="IPR000700">
    <property type="entry name" value="PAS-assoc_C"/>
</dbReference>
<dbReference type="PANTHER" id="PTHR43047:SF72">
    <property type="entry name" value="OSMOSENSING HISTIDINE PROTEIN KINASE SLN1"/>
    <property type="match status" value="1"/>
</dbReference>
<dbReference type="SUPFAM" id="SSF52172">
    <property type="entry name" value="CheY-like"/>
    <property type="match status" value="1"/>
</dbReference>
<keyword evidence="4" id="KW-0808">Transferase</keyword>
<evidence type="ECO:0000256" key="6">
    <source>
        <dbReference type="PROSITE-ProRule" id="PRU00169"/>
    </source>
</evidence>
<dbReference type="Pfam" id="PF08448">
    <property type="entry name" value="PAS_4"/>
    <property type="match status" value="1"/>
</dbReference>
<evidence type="ECO:0000259" key="10">
    <source>
        <dbReference type="PROSITE" id="PS50113"/>
    </source>
</evidence>
<dbReference type="EMBL" id="JAUSRO010000009">
    <property type="protein sequence ID" value="MDP9900744.1"/>
    <property type="molecule type" value="Genomic_DNA"/>
</dbReference>
<dbReference type="SMART" id="SM00091">
    <property type="entry name" value="PAS"/>
    <property type="match status" value="4"/>
</dbReference>
<proteinExistence type="predicted"/>
<dbReference type="Pfam" id="PF13426">
    <property type="entry name" value="PAS_9"/>
    <property type="match status" value="1"/>
</dbReference>
<evidence type="ECO:0000256" key="2">
    <source>
        <dbReference type="ARBA" id="ARBA00012438"/>
    </source>
</evidence>
<dbReference type="Gene3D" id="3.30.450.20">
    <property type="entry name" value="PAS domain"/>
    <property type="match status" value="4"/>
</dbReference>
<dbReference type="Gene3D" id="2.10.70.100">
    <property type="match status" value="1"/>
</dbReference>
<feature type="domain" description="PAS" evidence="9">
    <location>
        <begin position="300"/>
        <end position="370"/>
    </location>
</feature>
<dbReference type="Proteomes" id="UP001226867">
    <property type="component" value="Unassembled WGS sequence"/>
</dbReference>
<dbReference type="SMART" id="SM00387">
    <property type="entry name" value="HATPase_c"/>
    <property type="match status" value="1"/>
</dbReference>
<feature type="domain" description="Response regulatory" evidence="8">
    <location>
        <begin position="901"/>
        <end position="1017"/>
    </location>
</feature>
<dbReference type="NCBIfam" id="TIGR00229">
    <property type="entry name" value="sensory_box"/>
    <property type="match status" value="4"/>
</dbReference>
<dbReference type="RefSeq" id="WP_307690542.1">
    <property type="nucleotide sequence ID" value="NZ_JAUSRO010000009.1"/>
</dbReference>
<dbReference type="InterPro" id="IPR036890">
    <property type="entry name" value="HATPase_C_sf"/>
</dbReference>
<dbReference type="Pfam" id="PF00989">
    <property type="entry name" value="PAS"/>
    <property type="match status" value="1"/>
</dbReference>
<dbReference type="InterPro" id="IPR013656">
    <property type="entry name" value="PAS_4"/>
</dbReference>
<dbReference type="PROSITE" id="PS50110">
    <property type="entry name" value="RESPONSE_REGULATORY"/>
    <property type="match status" value="1"/>
</dbReference>
<dbReference type="SUPFAM" id="SSF55785">
    <property type="entry name" value="PYP-like sensor domain (PAS domain)"/>
    <property type="match status" value="4"/>
</dbReference>
<dbReference type="InterPro" id="IPR004358">
    <property type="entry name" value="Sig_transdc_His_kin-like_C"/>
</dbReference>
<dbReference type="SMART" id="SM00086">
    <property type="entry name" value="PAC"/>
    <property type="match status" value="4"/>
</dbReference>
<dbReference type="PROSITE" id="PS50113">
    <property type="entry name" value="PAC"/>
    <property type="match status" value="2"/>
</dbReference>
<organism evidence="11 12">
    <name type="scientific">Variovorax ginsengisoli</name>
    <dbReference type="NCBI Taxonomy" id="363844"/>
    <lineage>
        <taxon>Bacteria</taxon>
        <taxon>Pseudomonadati</taxon>
        <taxon>Pseudomonadota</taxon>
        <taxon>Betaproteobacteria</taxon>
        <taxon>Burkholderiales</taxon>
        <taxon>Comamonadaceae</taxon>
        <taxon>Variovorax</taxon>
    </lineage>
</organism>
<dbReference type="Pfam" id="PF08447">
    <property type="entry name" value="PAS_3"/>
    <property type="match status" value="1"/>
</dbReference>
<dbReference type="Pfam" id="PF00512">
    <property type="entry name" value="HisKA"/>
    <property type="match status" value="1"/>
</dbReference>
<dbReference type="PROSITE" id="PS50112">
    <property type="entry name" value="PAS"/>
    <property type="match status" value="3"/>
</dbReference>
<dbReference type="InterPro" id="IPR036097">
    <property type="entry name" value="HisK_dim/P_sf"/>
</dbReference>
<feature type="domain" description="Histidine kinase" evidence="7">
    <location>
        <begin position="576"/>
        <end position="796"/>
    </location>
</feature>
<dbReference type="PANTHER" id="PTHR43047">
    <property type="entry name" value="TWO-COMPONENT HISTIDINE PROTEIN KINASE"/>
    <property type="match status" value="1"/>
</dbReference>
<evidence type="ECO:0000259" key="9">
    <source>
        <dbReference type="PROSITE" id="PS50112"/>
    </source>
</evidence>
<dbReference type="CDD" id="cd00082">
    <property type="entry name" value="HisKA"/>
    <property type="match status" value="1"/>
</dbReference>
<dbReference type="InterPro" id="IPR035965">
    <property type="entry name" value="PAS-like_dom_sf"/>
</dbReference>
<keyword evidence="5" id="KW-0418">Kinase</keyword>
<evidence type="ECO:0000256" key="1">
    <source>
        <dbReference type="ARBA" id="ARBA00000085"/>
    </source>
</evidence>
<dbReference type="InterPro" id="IPR001789">
    <property type="entry name" value="Sig_transdc_resp-reg_receiver"/>
</dbReference>
<feature type="domain" description="PAS" evidence="9">
    <location>
        <begin position="426"/>
        <end position="498"/>
    </location>
</feature>